<evidence type="ECO:0000256" key="6">
    <source>
        <dbReference type="SAM" id="MobiDB-lite"/>
    </source>
</evidence>
<feature type="domain" description="Rhodopsin" evidence="8">
    <location>
        <begin position="27"/>
        <end position="270"/>
    </location>
</feature>
<evidence type="ECO:0000256" key="5">
    <source>
        <dbReference type="ARBA" id="ARBA00038359"/>
    </source>
</evidence>
<feature type="transmembrane region" description="Helical" evidence="7">
    <location>
        <begin position="43"/>
        <end position="65"/>
    </location>
</feature>
<keyword evidence="4 7" id="KW-0472">Membrane</keyword>
<name>A0ABR0EVP9_ZASCE</name>
<feature type="region of interest" description="Disordered" evidence="6">
    <location>
        <begin position="332"/>
        <end position="381"/>
    </location>
</feature>
<organism evidence="9 10">
    <name type="scientific">Zasmidium cellare</name>
    <name type="common">Wine cellar mold</name>
    <name type="synonym">Racodium cellare</name>
    <dbReference type="NCBI Taxonomy" id="395010"/>
    <lineage>
        <taxon>Eukaryota</taxon>
        <taxon>Fungi</taxon>
        <taxon>Dikarya</taxon>
        <taxon>Ascomycota</taxon>
        <taxon>Pezizomycotina</taxon>
        <taxon>Dothideomycetes</taxon>
        <taxon>Dothideomycetidae</taxon>
        <taxon>Mycosphaerellales</taxon>
        <taxon>Mycosphaerellaceae</taxon>
        <taxon>Zasmidium</taxon>
    </lineage>
</organism>
<evidence type="ECO:0000313" key="10">
    <source>
        <dbReference type="Proteomes" id="UP001305779"/>
    </source>
</evidence>
<reference evidence="9 10" key="1">
    <citation type="journal article" date="2023" name="G3 (Bethesda)">
        <title>A chromosome-level genome assembly of Zasmidium syzygii isolated from banana leaves.</title>
        <authorList>
            <person name="van Westerhoven A.C."/>
            <person name="Mehrabi R."/>
            <person name="Talebi R."/>
            <person name="Steentjes M.B.F."/>
            <person name="Corcolon B."/>
            <person name="Chong P.A."/>
            <person name="Kema G.H.J."/>
            <person name="Seidl M.F."/>
        </authorList>
    </citation>
    <scope>NUCLEOTIDE SEQUENCE [LARGE SCALE GENOMIC DNA]</scope>
    <source>
        <strain evidence="9 10">P124</strain>
    </source>
</reference>
<evidence type="ECO:0000259" key="8">
    <source>
        <dbReference type="Pfam" id="PF20684"/>
    </source>
</evidence>
<dbReference type="PANTHER" id="PTHR33048">
    <property type="entry name" value="PTH11-LIKE INTEGRAL MEMBRANE PROTEIN (AFU_ORTHOLOGUE AFUA_5G11245)"/>
    <property type="match status" value="1"/>
</dbReference>
<keyword evidence="3 7" id="KW-1133">Transmembrane helix</keyword>
<comment type="caution">
    <text evidence="9">The sequence shown here is derived from an EMBL/GenBank/DDBJ whole genome shotgun (WGS) entry which is preliminary data.</text>
</comment>
<evidence type="ECO:0000256" key="2">
    <source>
        <dbReference type="ARBA" id="ARBA00022692"/>
    </source>
</evidence>
<feature type="compositionally biased region" description="Basic and acidic residues" evidence="6">
    <location>
        <begin position="344"/>
        <end position="363"/>
    </location>
</feature>
<gene>
    <name evidence="9" type="ORF">PRZ48_003133</name>
</gene>
<feature type="transmembrane region" description="Helical" evidence="7">
    <location>
        <begin position="101"/>
        <end position="120"/>
    </location>
</feature>
<evidence type="ECO:0000256" key="1">
    <source>
        <dbReference type="ARBA" id="ARBA00004141"/>
    </source>
</evidence>
<evidence type="ECO:0000256" key="7">
    <source>
        <dbReference type="SAM" id="Phobius"/>
    </source>
</evidence>
<evidence type="ECO:0000313" key="9">
    <source>
        <dbReference type="EMBL" id="KAK4505170.1"/>
    </source>
</evidence>
<keyword evidence="10" id="KW-1185">Reference proteome</keyword>
<keyword evidence="2 7" id="KW-0812">Transmembrane</keyword>
<dbReference type="InterPro" id="IPR049326">
    <property type="entry name" value="Rhodopsin_dom_fungi"/>
</dbReference>
<comment type="similarity">
    <text evidence="5">Belongs to the SAT4 family.</text>
</comment>
<protein>
    <recommendedName>
        <fullName evidence="8">Rhodopsin domain-containing protein</fullName>
    </recommendedName>
</protein>
<dbReference type="EMBL" id="JAXOVC010000002">
    <property type="protein sequence ID" value="KAK4505170.1"/>
    <property type="molecule type" value="Genomic_DNA"/>
</dbReference>
<feature type="transmembrane region" description="Helical" evidence="7">
    <location>
        <begin position="132"/>
        <end position="159"/>
    </location>
</feature>
<dbReference type="Pfam" id="PF20684">
    <property type="entry name" value="Fung_rhodopsin"/>
    <property type="match status" value="1"/>
</dbReference>
<comment type="subcellular location">
    <subcellularLocation>
        <location evidence="1">Membrane</location>
        <topology evidence="1">Multi-pass membrane protein</topology>
    </subcellularLocation>
</comment>
<proteinExistence type="inferred from homology"/>
<evidence type="ECO:0000256" key="3">
    <source>
        <dbReference type="ARBA" id="ARBA00022989"/>
    </source>
</evidence>
<feature type="transmembrane region" description="Helical" evidence="7">
    <location>
        <begin position="179"/>
        <end position="202"/>
    </location>
</feature>
<evidence type="ECO:0000256" key="4">
    <source>
        <dbReference type="ARBA" id="ARBA00023136"/>
    </source>
</evidence>
<dbReference type="PANTHER" id="PTHR33048:SF152">
    <property type="entry name" value="INTEGRAL MEMBRANE PROTEIN"/>
    <property type="match status" value="1"/>
</dbReference>
<feature type="transmembrane region" description="Helical" evidence="7">
    <location>
        <begin position="214"/>
        <end position="236"/>
    </location>
</feature>
<dbReference type="Proteomes" id="UP001305779">
    <property type="component" value="Unassembled WGS sequence"/>
</dbReference>
<accession>A0ABR0EVP9</accession>
<dbReference type="InterPro" id="IPR052337">
    <property type="entry name" value="SAT4-like"/>
</dbReference>
<sequence>MATSGDTSTLFAEVWAEYGISMCTHFLRFYARWKFFGFKNFDIGDAFAGLAMIFYTLETMGIYLLTSYGNNIGLNEQTAMEVPDDKVADLTFGSKLAFMNWIWYICLIWCLKGVLLTIYVKLGTGVARQELVVKFMCLFTISTWLACILTHTLICIPTHKSWQIKPYAGDNCTVRKPNYIVIAVLNSLTDMGIIMVPMPLLFRVKVPLKQKIALILLFSLGFFVIVATILRAYYSLKSLDTLMIALGWASRETFVATIVACAPAIKPLFSSQRWKWGTSDHSGNKSSSKYYHYGLSGKGTGSGADPNIHVSRSVDVYTEHGKASPYDFEMGKWRGNRPASSTESDERVMIGEDQTEHKSDTDNRSGTLFSTEHVVKPKAQV</sequence>